<gene>
    <name evidence="1" type="ORF">ERS008502_03142</name>
</gene>
<organism evidence="1 2">
    <name type="scientific">Yersinia mollaretii</name>
    <dbReference type="NCBI Taxonomy" id="33060"/>
    <lineage>
        <taxon>Bacteria</taxon>
        <taxon>Pseudomonadati</taxon>
        <taxon>Pseudomonadota</taxon>
        <taxon>Gammaproteobacteria</taxon>
        <taxon>Enterobacterales</taxon>
        <taxon>Yersiniaceae</taxon>
        <taxon>Yersinia</taxon>
    </lineage>
</organism>
<reference evidence="1 2" key="1">
    <citation type="submission" date="2015-03" db="EMBL/GenBank/DDBJ databases">
        <authorList>
            <consortium name="Pathogen Informatics"/>
            <person name="Murphy D."/>
        </authorList>
    </citation>
    <scope>NUCLEOTIDE SEQUENCE [LARGE SCALE GENOMIC DNA]</scope>
    <source>
        <strain evidence="1 2">FE82747</strain>
    </source>
</reference>
<comment type="caution">
    <text evidence="1">The sequence shown here is derived from an EMBL/GenBank/DDBJ whole genome shotgun (WGS) entry which is preliminary data.</text>
</comment>
<evidence type="ECO:0000313" key="2">
    <source>
        <dbReference type="Proteomes" id="UP000040841"/>
    </source>
</evidence>
<dbReference type="RefSeq" id="WP_049678986.1">
    <property type="nucleotide sequence ID" value="NZ_CABMMJ010000009.1"/>
</dbReference>
<protein>
    <submittedName>
        <fullName evidence="1">Uncharacterized protein</fullName>
    </submittedName>
</protein>
<accession>A0AA36LP00</accession>
<dbReference type="AlphaFoldDB" id="A0AA36LP00"/>
<proteinExistence type="predicted"/>
<dbReference type="EMBL" id="CQBM01000009">
    <property type="protein sequence ID" value="CNI40462.1"/>
    <property type="molecule type" value="Genomic_DNA"/>
</dbReference>
<name>A0AA36LP00_YERMO</name>
<sequence>MKLPGILNTARLVGSFAADKNPKVAVFGNSIANQFSAISNRSGCIGRGAGRMIAQDLKQFNAMSNSCIGRSAGRMIARDLKQFNAMSNGRIDLVIAQDLKPQQSQQKQVQFAAALTHVGLSPSQTAHHSNKL</sequence>
<dbReference type="Proteomes" id="UP000040841">
    <property type="component" value="Unassembled WGS sequence"/>
</dbReference>
<evidence type="ECO:0000313" key="1">
    <source>
        <dbReference type="EMBL" id="CNI40462.1"/>
    </source>
</evidence>